<name>A0A6C0G086_9BACL</name>
<evidence type="ECO:0000313" key="9">
    <source>
        <dbReference type="Proteomes" id="UP000476064"/>
    </source>
</evidence>
<proteinExistence type="predicted"/>
<keyword evidence="3 6" id="KW-0812">Transmembrane</keyword>
<dbReference type="InterPro" id="IPR011701">
    <property type="entry name" value="MFS"/>
</dbReference>
<feature type="transmembrane region" description="Helical" evidence="6">
    <location>
        <begin position="372"/>
        <end position="393"/>
    </location>
</feature>
<dbReference type="EMBL" id="CP048209">
    <property type="protein sequence ID" value="QHT61243.1"/>
    <property type="molecule type" value="Genomic_DNA"/>
</dbReference>
<dbReference type="GO" id="GO:0005886">
    <property type="term" value="C:plasma membrane"/>
    <property type="evidence" value="ECO:0007669"/>
    <property type="project" value="UniProtKB-SubCell"/>
</dbReference>
<feature type="transmembrane region" description="Helical" evidence="6">
    <location>
        <begin position="12"/>
        <end position="32"/>
    </location>
</feature>
<reference evidence="8 9" key="1">
    <citation type="submission" date="2020-01" db="EMBL/GenBank/DDBJ databases">
        <title>Paenibacillus sp. nov., isolated from tomato rhizosphere.</title>
        <authorList>
            <person name="Weon H.-Y."/>
            <person name="Lee S.A."/>
        </authorList>
    </citation>
    <scope>NUCLEOTIDE SEQUENCE [LARGE SCALE GENOMIC DNA]</scope>
    <source>
        <strain evidence="8 9">12200R-189</strain>
    </source>
</reference>
<evidence type="ECO:0000256" key="5">
    <source>
        <dbReference type="ARBA" id="ARBA00023136"/>
    </source>
</evidence>
<feature type="transmembrane region" description="Helical" evidence="6">
    <location>
        <begin position="139"/>
        <end position="157"/>
    </location>
</feature>
<dbReference type="AlphaFoldDB" id="A0A6C0G086"/>
<feature type="transmembrane region" description="Helical" evidence="6">
    <location>
        <begin position="313"/>
        <end position="332"/>
    </location>
</feature>
<dbReference type="InterPro" id="IPR020846">
    <property type="entry name" value="MFS_dom"/>
</dbReference>
<evidence type="ECO:0000259" key="7">
    <source>
        <dbReference type="PROSITE" id="PS50850"/>
    </source>
</evidence>
<keyword evidence="2" id="KW-0813">Transport</keyword>
<dbReference type="KEGG" id="plyc:GXP70_15615"/>
<protein>
    <submittedName>
        <fullName evidence="8">MFS transporter</fullName>
    </submittedName>
</protein>
<accession>A0A6C0G086</accession>
<sequence>MRHGQRNLQRQAWLGLAALWMIGFIGAISRFIMASYQVQMADDLHVGRSFVSAAWSTNLLIAALCAPIGGRLADRYGPKKLMLVSSIAGICGAALVYSGHSPAIFFVGYGIVSGLAGMGASSAYLLLFGWFERHRAKAAGLLNSASSIGLAVCTPVFLANGSLTWEHAFLLSALLGLLITIPLIVFMIRPDKGEPAGSAQSDSTELPIDNDARLLPSKFNWPIAIIAFALFTCGINMGTVEMNLVAIHQEAKVASESIALSMGVLGVMEIVGSLAFGMLMDVMNKELVMMTLYGIRILSFMILFFHFAWTPVLFAITFGLTYLGAVPGGMLIANEFTRNKGRLVGNLMLFHQCGGILGALIGGVFYDIFRNYQLLIGIDAALCGLAVAGYSVFRHRHRMRKGALSHAS</sequence>
<gene>
    <name evidence="8" type="ORF">GXP70_15615</name>
</gene>
<feature type="domain" description="Major facilitator superfamily (MFS) profile" evidence="7">
    <location>
        <begin position="15"/>
        <end position="398"/>
    </location>
</feature>
<dbReference type="RefSeq" id="WP_162357682.1">
    <property type="nucleotide sequence ID" value="NZ_CP048209.1"/>
</dbReference>
<keyword evidence="9" id="KW-1185">Reference proteome</keyword>
<dbReference type="GO" id="GO:0022857">
    <property type="term" value="F:transmembrane transporter activity"/>
    <property type="evidence" value="ECO:0007669"/>
    <property type="project" value="InterPro"/>
</dbReference>
<organism evidence="8 9">
    <name type="scientific">Paenibacillus lycopersici</name>
    <dbReference type="NCBI Taxonomy" id="2704462"/>
    <lineage>
        <taxon>Bacteria</taxon>
        <taxon>Bacillati</taxon>
        <taxon>Bacillota</taxon>
        <taxon>Bacilli</taxon>
        <taxon>Bacillales</taxon>
        <taxon>Paenibacillaceae</taxon>
        <taxon>Paenibacillus</taxon>
    </lineage>
</organism>
<dbReference type="PROSITE" id="PS50850">
    <property type="entry name" value="MFS"/>
    <property type="match status" value="1"/>
</dbReference>
<dbReference type="Pfam" id="PF07690">
    <property type="entry name" value="MFS_1"/>
    <property type="match status" value="1"/>
</dbReference>
<feature type="transmembrane region" description="Helical" evidence="6">
    <location>
        <begin position="344"/>
        <end position="366"/>
    </location>
</feature>
<evidence type="ECO:0000313" key="8">
    <source>
        <dbReference type="EMBL" id="QHT61243.1"/>
    </source>
</evidence>
<evidence type="ECO:0000256" key="6">
    <source>
        <dbReference type="SAM" id="Phobius"/>
    </source>
</evidence>
<dbReference type="InterPro" id="IPR050327">
    <property type="entry name" value="Proton-linked_MCT"/>
</dbReference>
<feature type="transmembrane region" description="Helical" evidence="6">
    <location>
        <begin position="287"/>
        <end position="307"/>
    </location>
</feature>
<feature type="transmembrane region" description="Helical" evidence="6">
    <location>
        <begin position="169"/>
        <end position="188"/>
    </location>
</feature>
<dbReference type="SUPFAM" id="SSF103473">
    <property type="entry name" value="MFS general substrate transporter"/>
    <property type="match status" value="1"/>
</dbReference>
<evidence type="ECO:0000256" key="4">
    <source>
        <dbReference type="ARBA" id="ARBA00022989"/>
    </source>
</evidence>
<dbReference type="PANTHER" id="PTHR11360">
    <property type="entry name" value="MONOCARBOXYLATE TRANSPORTER"/>
    <property type="match status" value="1"/>
</dbReference>
<comment type="subcellular location">
    <subcellularLocation>
        <location evidence="1">Cell membrane</location>
        <topology evidence="1">Multi-pass membrane protein</topology>
    </subcellularLocation>
</comment>
<keyword evidence="5 6" id="KW-0472">Membrane</keyword>
<feature type="transmembrane region" description="Helical" evidence="6">
    <location>
        <begin position="52"/>
        <end position="69"/>
    </location>
</feature>
<evidence type="ECO:0000256" key="2">
    <source>
        <dbReference type="ARBA" id="ARBA00022448"/>
    </source>
</evidence>
<feature type="transmembrane region" description="Helical" evidence="6">
    <location>
        <begin position="104"/>
        <end position="127"/>
    </location>
</feature>
<keyword evidence="4 6" id="KW-1133">Transmembrane helix</keyword>
<feature type="transmembrane region" description="Helical" evidence="6">
    <location>
        <begin position="258"/>
        <end position="280"/>
    </location>
</feature>
<evidence type="ECO:0000256" key="3">
    <source>
        <dbReference type="ARBA" id="ARBA00022692"/>
    </source>
</evidence>
<dbReference type="PANTHER" id="PTHR11360:SF284">
    <property type="entry name" value="EG:103B4.3 PROTEIN-RELATED"/>
    <property type="match status" value="1"/>
</dbReference>
<evidence type="ECO:0000256" key="1">
    <source>
        <dbReference type="ARBA" id="ARBA00004651"/>
    </source>
</evidence>
<dbReference type="Proteomes" id="UP000476064">
    <property type="component" value="Chromosome"/>
</dbReference>
<dbReference type="Gene3D" id="1.20.1250.20">
    <property type="entry name" value="MFS general substrate transporter like domains"/>
    <property type="match status" value="2"/>
</dbReference>
<dbReference type="InterPro" id="IPR036259">
    <property type="entry name" value="MFS_trans_sf"/>
</dbReference>
<feature type="transmembrane region" description="Helical" evidence="6">
    <location>
        <begin position="219"/>
        <end position="238"/>
    </location>
</feature>
<feature type="transmembrane region" description="Helical" evidence="6">
    <location>
        <begin position="81"/>
        <end position="98"/>
    </location>
</feature>